<dbReference type="AlphaFoldDB" id="A0A1F6LSN1"/>
<evidence type="ECO:0000313" key="1">
    <source>
        <dbReference type="EMBL" id="OGH62324.1"/>
    </source>
</evidence>
<gene>
    <name evidence="1" type="ORF">A2848_03560</name>
</gene>
<dbReference type="Proteomes" id="UP000176329">
    <property type="component" value="Unassembled WGS sequence"/>
</dbReference>
<protein>
    <submittedName>
        <fullName evidence="1">Uncharacterized protein</fullName>
    </submittedName>
</protein>
<organism evidence="1 2">
    <name type="scientific">Candidatus Magasanikbacteria bacterium RIFCSPHIGHO2_01_FULL_50_8</name>
    <dbReference type="NCBI Taxonomy" id="1798674"/>
    <lineage>
        <taxon>Bacteria</taxon>
        <taxon>Candidatus Magasanikiibacteriota</taxon>
    </lineage>
</organism>
<reference evidence="1 2" key="1">
    <citation type="journal article" date="2016" name="Nat. Commun.">
        <title>Thousands of microbial genomes shed light on interconnected biogeochemical processes in an aquifer system.</title>
        <authorList>
            <person name="Anantharaman K."/>
            <person name="Brown C.T."/>
            <person name="Hug L.A."/>
            <person name="Sharon I."/>
            <person name="Castelle C.J."/>
            <person name="Probst A.J."/>
            <person name="Thomas B.C."/>
            <person name="Singh A."/>
            <person name="Wilkins M.J."/>
            <person name="Karaoz U."/>
            <person name="Brodie E.L."/>
            <person name="Williams K.H."/>
            <person name="Hubbard S.S."/>
            <person name="Banfield J.F."/>
        </authorList>
    </citation>
    <scope>NUCLEOTIDE SEQUENCE [LARGE SCALE GENOMIC DNA]</scope>
</reference>
<proteinExistence type="predicted"/>
<dbReference type="EMBL" id="MFPV01000011">
    <property type="protein sequence ID" value="OGH62324.1"/>
    <property type="molecule type" value="Genomic_DNA"/>
</dbReference>
<name>A0A1F6LSN1_9BACT</name>
<accession>A0A1F6LSN1</accession>
<sequence>MITFGTEAGTGVTAVQEPVHRIEAHWDAKNFKVSITRSHVVVIKSNTTGATLAICRQSRGWWKLRYTLKWKREHGFGGGRVSGEVVLSTAQLVRAFDLQDYYDPLFEPNALCRRIDDHLTVPAWRGQVANGVPCISIRLSPRLRDPVRELINRNAALVRA</sequence>
<comment type="caution">
    <text evidence="1">The sequence shown here is derived from an EMBL/GenBank/DDBJ whole genome shotgun (WGS) entry which is preliminary data.</text>
</comment>
<evidence type="ECO:0000313" key="2">
    <source>
        <dbReference type="Proteomes" id="UP000176329"/>
    </source>
</evidence>